<gene>
    <name evidence="2" type="ORF">g.120969</name>
</gene>
<feature type="region of interest" description="Disordered" evidence="1">
    <location>
        <begin position="159"/>
        <end position="190"/>
    </location>
</feature>
<evidence type="ECO:0000313" key="2">
    <source>
        <dbReference type="EMBL" id="MBY19560.1"/>
    </source>
</evidence>
<dbReference type="PRINTS" id="PR01217">
    <property type="entry name" value="PRICHEXTENSN"/>
</dbReference>
<feature type="compositionally biased region" description="Pro residues" evidence="1">
    <location>
        <begin position="110"/>
        <end position="127"/>
    </location>
</feature>
<evidence type="ECO:0000256" key="1">
    <source>
        <dbReference type="SAM" id="MobiDB-lite"/>
    </source>
</evidence>
<feature type="compositionally biased region" description="Pro residues" evidence="1">
    <location>
        <begin position="177"/>
        <end position="190"/>
    </location>
</feature>
<feature type="region of interest" description="Disordered" evidence="1">
    <location>
        <begin position="1"/>
        <end position="25"/>
    </location>
</feature>
<feature type="compositionally biased region" description="Pro residues" evidence="1">
    <location>
        <begin position="60"/>
        <end position="90"/>
    </location>
</feature>
<protein>
    <submittedName>
        <fullName evidence="2">Uncharacterized protein</fullName>
    </submittedName>
</protein>
<feature type="compositionally biased region" description="Polar residues" evidence="1">
    <location>
        <begin position="1"/>
        <end position="21"/>
    </location>
</feature>
<feature type="compositionally biased region" description="Acidic residues" evidence="1">
    <location>
        <begin position="357"/>
        <end position="372"/>
    </location>
</feature>
<reference evidence="2" key="1">
    <citation type="submission" date="2018-04" db="EMBL/GenBank/DDBJ databases">
        <title>Transcriptome of Schizaphis graminum biotype I.</title>
        <authorList>
            <person name="Scully E.D."/>
            <person name="Geib S.M."/>
            <person name="Palmer N.A."/>
            <person name="Koch K."/>
            <person name="Bradshaw J."/>
            <person name="Heng-Moss T."/>
            <person name="Sarath G."/>
        </authorList>
    </citation>
    <scope>NUCLEOTIDE SEQUENCE</scope>
</reference>
<feature type="region of interest" description="Disordered" evidence="1">
    <location>
        <begin position="39"/>
        <end position="135"/>
    </location>
</feature>
<dbReference type="AlphaFoldDB" id="A0A2S2NQU3"/>
<name>A0A2S2NQU3_SCHGA</name>
<proteinExistence type="predicted"/>
<sequence>MCSDMNANQHHQSAGCNNNRFNAPAANCNPVVITEDRPRTLSSERVINNCPAVMRARSPPSTPSPPLSMPTQPSPPSLPSPPSPLSPPSPSSHSALPSPPPLTTSHSSLPSPPPSTPLPSPSTPSPPINNYRASAADWSPDVTTYSAFSDRRITEDQSRFVTSERVVDDPPAVACAPPSPPSAPSPPPPAYDLRADNADLSDGSVDVPSYYSGELGGFRPCTSSIMRTGDHNRPESLYTLTSDDSSVIRSTVGLVGSRSLHQHVNYNRRINNMVREMMDDSDYPLERENTNDCHDYCSFSDENAARVWPPPYDSVNDVSMPGPAIIGPWPLSNHTSINDRVMENGDSRISDQYDTSYSEDDDIASGPDDYDDRPDVPHNCSFE</sequence>
<dbReference type="EMBL" id="GGMR01006941">
    <property type="protein sequence ID" value="MBY19560.1"/>
    <property type="molecule type" value="Transcribed_RNA"/>
</dbReference>
<feature type="region of interest" description="Disordered" evidence="1">
    <location>
        <begin position="345"/>
        <end position="383"/>
    </location>
</feature>
<organism evidence="2">
    <name type="scientific">Schizaphis graminum</name>
    <name type="common">Green bug aphid</name>
    <dbReference type="NCBI Taxonomy" id="13262"/>
    <lineage>
        <taxon>Eukaryota</taxon>
        <taxon>Metazoa</taxon>
        <taxon>Ecdysozoa</taxon>
        <taxon>Arthropoda</taxon>
        <taxon>Hexapoda</taxon>
        <taxon>Insecta</taxon>
        <taxon>Pterygota</taxon>
        <taxon>Neoptera</taxon>
        <taxon>Paraneoptera</taxon>
        <taxon>Hemiptera</taxon>
        <taxon>Sternorrhyncha</taxon>
        <taxon>Aphidomorpha</taxon>
        <taxon>Aphidoidea</taxon>
        <taxon>Aphididae</taxon>
        <taxon>Aphidini</taxon>
        <taxon>Schizaphis</taxon>
    </lineage>
</organism>
<accession>A0A2S2NQU3</accession>